<dbReference type="Proteomes" id="UP001500740">
    <property type="component" value="Unassembled WGS sequence"/>
</dbReference>
<sequence>MSNLTNDCPSSFHCEERLVSWKIANVLEDALPKNYNEIILLFIGTDRSTGDSFGPLTGTLLQAKLIKHFHIFGTLKEPVHAKNIQSSLTYINKHHNNPFIIAIDAALGQTDQIKTFKIGNGGLEPGAAFNKQIPPVGDLNVKGFVNTGGFLQLAVLQSTRLSHIMEMSETFAQAISLLDSRLKRKNKLKVTSLNDKSFLTKTEV</sequence>
<reference evidence="2" key="1">
    <citation type="journal article" date="2019" name="Int. J. Syst. Evol. Microbiol.">
        <title>The Global Catalogue of Microorganisms (GCM) 10K type strain sequencing project: providing services to taxonomists for standard genome sequencing and annotation.</title>
        <authorList>
            <consortium name="The Broad Institute Genomics Platform"/>
            <consortium name="The Broad Institute Genome Sequencing Center for Infectious Disease"/>
            <person name="Wu L."/>
            <person name="Ma J."/>
        </authorList>
    </citation>
    <scope>NUCLEOTIDE SEQUENCE [LARGE SCALE GENOMIC DNA]</scope>
    <source>
        <strain evidence="2">JCM 14193</strain>
    </source>
</reference>
<dbReference type="InterPro" id="IPR023430">
    <property type="entry name" value="Pept_HybD-like_dom_sf"/>
</dbReference>
<dbReference type="Pfam" id="PF06866">
    <property type="entry name" value="DUF1256"/>
    <property type="match status" value="1"/>
</dbReference>
<accession>A0ABP3JZW9</accession>
<keyword evidence="1" id="KW-0645">Protease</keyword>
<dbReference type="RefSeq" id="WP_343783961.1">
    <property type="nucleotide sequence ID" value="NZ_BAAACZ010000019.1"/>
</dbReference>
<organism evidence="1 2">
    <name type="scientific">Alkalibacillus silvisoli</name>
    <dbReference type="NCBI Taxonomy" id="392823"/>
    <lineage>
        <taxon>Bacteria</taxon>
        <taxon>Bacillati</taxon>
        <taxon>Bacillota</taxon>
        <taxon>Bacilli</taxon>
        <taxon>Bacillales</taxon>
        <taxon>Bacillaceae</taxon>
        <taxon>Alkalibacillus</taxon>
    </lineage>
</organism>
<evidence type="ECO:0000313" key="2">
    <source>
        <dbReference type="Proteomes" id="UP001500740"/>
    </source>
</evidence>
<dbReference type="NCBIfam" id="TIGR02841">
    <property type="entry name" value="spore_YyaC"/>
    <property type="match status" value="1"/>
</dbReference>
<name>A0ABP3JZW9_9BACI</name>
<dbReference type="GO" id="GO:0008233">
    <property type="term" value="F:peptidase activity"/>
    <property type="evidence" value="ECO:0007669"/>
    <property type="project" value="UniProtKB-KW"/>
</dbReference>
<gene>
    <name evidence="1" type="primary">yyaC</name>
    <name evidence="1" type="ORF">GCM10008935_24650</name>
</gene>
<proteinExistence type="predicted"/>
<dbReference type="GO" id="GO:0006508">
    <property type="term" value="P:proteolysis"/>
    <property type="evidence" value="ECO:0007669"/>
    <property type="project" value="UniProtKB-KW"/>
</dbReference>
<dbReference type="EMBL" id="BAAACZ010000019">
    <property type="protein sequence ID" value="GAA0467776.1"/>
    <property type="molecule type" value="Genomic_DNA"/>
</dbReference>
<keyword evidence="1" id="KW-0378">Hydrolase</keyword>
<dbReference type="InterPro" id="IPR009665">
    <property type="entry name" value="YyaC"/>
</dbReference>
<keyword evidence="2" id="KW-1185">Reference proteome</keyword>
<evidence type="ECO:0000313" key="1">
    <source>
        <dbReference type="EMBL" id="GAA0467776.1"/>
    </source>
</evidence>
<comment type="caution">
    <text evidence="1">The sequence shown here is derived from an EMBL/GenBank/DDBJ whole genome shotgun (WGS) entry which is preliminary data.</text>
</comment>
<protein>
    <submittedName>
        <fullName evidence="1">Spore protease YyaC</fullName>
    </submittedName>
</protein>
<dbReference type="SUPFAM" id="SSF53163">
    <property type="entry name" value="HybD-like"/>
    <property type="match status" value="1"/>
</dbReference>